<evidence type="ECO:0000256" key="5">
    <source>
        <dbReference type="ARBA" id="ARBA00023242"/>
    </source>
</evidence>
<evidence type="ECO:0000256" key="3">
    <source>
        <dbReference type="ARBA" id="ARBA00022705"/>
    </source>
</evidence>
<dbReference type="CDD" id="cd00577">
    <property type="entry name" value="PCNA"/>
    <property type="match status" value="1"/>
</dbReference>
<evidence type="ECO:0000259" key="8">
    <source>
        <dbReference type="Pfam" id="PF00705"/>
    </source>
</evidence>
<comment type="caution">
    <text evidence="10">The sequence shown here is derived from an EMBL/GenBank/DDBJ whole genome shotgun (WGS) entry which is preliminary data.</text>
</comment>
<keyword evidence="4 7" id="KW-0238">DNA-binding</keyword>
<dbReference type="SUPFAM" id="SSF55979">
    <property type="entry name" value="DNA clamp"/>
    <property type="match status" value="2"/>
</dbReference>
<keyword evidence="5 6" id="KW-0539">Nucleus</keyword>
<dbReference type="GO" id="GO:0030337">
    <property type="term" value="F:DNA polymerase processivity factor activity"/>
    <property type="evidence" value="ECO:0007669"/>
    <property type="project" value="InterPro"/>
</dbReference>
<organism evidence="10 11">
    <name type="scientific">Acrasis kona</name>
    <dbReference type="NCBI Taxonomy" id="1008807"/>
    <lineage>
        <taxon>Eukaryota</taxon>
        <taxon>Discoba</taxon>
        <taxon>Heterolobosea</taxon>
        <taxon>Tetramitia</taxon>
        <taxon>Eutetramitia</taxon>
        <taxon>Acrasidae</taxon>
        <taxon>Acrasis</taxon>
    </lineage>
</organism>
<accession>A0AAW2ZEW5</accession>
<dbReference type="GO" id="GO:0006275">
    <property type="term" value="P:regulation of DNA replication"/>
    <property type="evidence" value="ECO:0007669"/>
    <property type="project" value="InterPro"/>
</dbReference>
<keyword evidence="3 7" id="KW-0235">DNA replication</keyword>
<name>A0AAW2ZEW5_9EUKA</name>
<dbReference type="PRINTS" id="PR00339">
    <property type="entry name" value="PCNACYCLIN"/>
</dbReference>
<dbReference type="PROSITE" id="PS00293">
    <property type="entry name" value="PCNA_2"/>
    <property type="match status" value="1"/>
</dbReference>
<evidence type="ECO:0000259" key="9">
    <source>
        <dbReference type="Pfam" id="PF02747"/>
    </source>
</evidence>
<dbReference type="Pfam" id="PF00705">
    <property type="entry name" value="PCNA_N"/>
    <property type="match status" value="1"/>
</dbReference>
<evidence type="ECO:0000256" key="6">
    <source>
        <dbReference type="RuleBase" id="RU000641"/>
    </source>
</evidence>
<dbReference type="PANTHER" id="PTHR11352:SF0">
    <property type="entry name" value="PROLIFERATING CELL NUCLEAR ANTIGEN"/>
    <property type="match status" value="1"/>
</dbReference>
<dbReference type="GO" id="GO:0006298">
    <property type="term" value="P:mismatch repair"/>
    <property type="evidence" value="ECO:0007669"/>
    <property type="project" value="TreeGrafter"/>
</dbReference>
<dbReference type="GO" id="GO:0019985">
    <property type="term" value="P:translesion synthesis"/>
    <property type="evidence" value="ECO:0007669"/>
    <property type="project" value="TreeGrafter"/>
</dbReference>
<proteinExistence type="inferred from homology"/>
<dbReference type="InterPro" id="IPR022648">
    <property type="entry name" value="Pr_cel_nuc_antig_N"/>
</dbReference>
<dbReference type="Proteomes" id="UP001431209">
    <property type="component" value="Unassembled WGS sequence"/>
</dbReference>
<reference evidence="10 11" key="1">
    <citation type="submission" date="2024-03" db="EMBL/GenBank/DDBJ databases">
        <title>The Acrasis kona genome and developmental transcriptomes reveal deep origins of eukaryotic multicellular pathways.</title>
        <authorList>
            <person name="Sheikh S."/>
            <person name="Fu C.-J."/>
            <person name="Brown M.W."/>
            <person name="Baldauf S.L."/>
        </authorList>
    </citation>
    <scope>NUCLEOTIDE SEQUENCE [LARGE SCALE GENOMIC DNA]</scope>
    <source>
        <strain evidence="10 11">ATCC MYA-3509</strain>
    </source>
</reference>
<dbReference type="Gene3D" id="3.10.150.10">
    <property type="entry name" value="DNA Polymerase III, subunit A, domain 2"/>
    <property type="match status" value="2"/>
</dbReference>
<dbReference type="FunFam" id="3.10.150.10:FF:000008">
    <property type="entry name" value="Proliferating cell nuclear antigen"/>
    <property type="match status" value="1"/>
</dbReference>
<sequence>MLEATLKQGQLLKRIIDSIKELINDANFDCNSSGISLQAMDTAHISLVHLLLRAEAFDPYRCDRTLSLGVNITNFNKILKCASNDDQVTLKANDEGDSISLAFESGKKERYSEFEVKLIEIEADQLGIPDTEYSVLVHMPSAELKRICSDMAILGDTVTITATKEGVKFSASGEIASGSITVRQDASADDEDDNTLIELNEPVSLTFALKYLNIFCKSASLSNRVALSLSKSSPLLVEFKFQENGHIRYYLAPKMENEGEENADDE</sequence>
<dbReference type="InterPro" id="IPR022659">
    <property type="entry name" value="Pr_cel_nuc_antig_CS"/>
</dbReference>
<protein>
    <recommendedName>
        <fullName evidence="6">DNA sliding clamp PCNA</fullName>
    </recommendedName>
</protein>
<evidence type="ECO:0000313" key="11">
    <source>
        <dbReference type="Proteomes" id="UP001431209"/>
    </source>
</evidence>
<dbReference type="FunFam" id="3.10.150.10:FF:000006">
    <property type="entry name" value="Proliferating cell nuclear antigen"/>
    <property type="match status" value="1"/>
</dbReference>
<dbReference type="InterPro" id="IPR046938">
    <property type="entry name" value="DNA_clamp_sf"/>
</dbReference>
<dbReference type="GO" id="GO:0003677">
    <property type="term" value="F:DNA binding"/>
    <property type="evidence" value="ECO:0007669"/>
    <property type="project" value="UniProtKB-KW"/>
</dbReference>
<dbReference type="NCBIfam" id="TIGR00590">
    <property type="entry name" value="pcna"/>
    <property type="match status" value="1"/>
</dbReference>
<evidence type="ECO:0000256" key="4">
    <source>
        <dbReference type="ARBA" id="ARBA00023125"/>
    </source>
</evidence>
<evidence type="ECO:0000256" key="7">
    <source>
        <dbReference type="RuleBase" id="RU003671"/>
    </source>
</evidence>
<dbReference type="InterPro" id="IPR022649">
    <property type="entry name" value="Pr_cel_nuc_antig_C"/>
</dbReference>
<keyword evidence="11" id="KW-1185">Reference proteome</keyword>
<dbReference type="PROSITE" id="PS01251">
    <property type="entry name" value="PCNA_1"/>
    <property type="match status" value="1"/>
</dbReference>
<feature type="domain" description="Proliferating cell nuclear antigen PCNA N-terminal" evidence="8">
    <location>
        <begin position="1"/>
        <end position="125"/>
    </location>
</feature>
<dbReference type="HAMAP" id="MF_00317">
    <property type="entry name" value="DNApol_clamp_arch"/>
    <property type="match status" value="1"/>
</dbReference>
<evidence type="ECO:0000256" key="2">
    <source>
        <dbReference type="ARBA" id="ARBA00010462"/>
    </source>
</evidence>
<comment type="subcellular location">
    <subcellularLocation>
        <location evidence="1 6">Nucleus</location>
    </subcellularLocation>
</comment>
<feature type="domain" description="Proliferating cell nuclear antigen PCNA C-terminal" evidence="9">
    <location>
        <begin position="127"/>
        <end position="254"/>
    </location>
</feature>
<evidence type="ECO:0000256" key="1">
    <source>
        <dbReference type="ARBA" id="ARBA00004123"/>
    </source>
</evidence>
<comment type="similarity">
    <text evidence="2 7">Belongs to the PCNA family.</text>
</comment>
<gene>
    <name evidence="10" type="ORF">AKO1_000193</name>
</gene>
<dbReference type="GO" id="GO:0006272">
    <property type="term" value="P:leading strand elongation"/>
    <property type="evidence" value="ECO:0007669"/>
    <property type="project" value="TreeGrafter"/>
</dbReference>
<dbReference type="EMBL" id="JAOPGA020001368">
    <property type="protein sequence ID" value="KAL0487711.1"/>
    <property type="molecule type" value="Genomic_DNA"/>
</dbReference>
<dbReference type="InterPro" id="IPR000730">
    <property type="entry name" value="Pr_cel_nuc_antig"/>
</dbReference>
<dbReference type="AlphaFoldDB" id="A0AAW2ZEW5"/>
<dbReference type="PANTHER" id="PTHR11352">
    <property type="entry name" value="PROLIFERATING CELL NUCLEAR ANTIGEN"/>
    <property type="match status" value="1"/>
</dbReference>
<evidence type="ECO:0000313" key="10">
    <source>
        <dbReference type="EMBL" id="KAL0487711.1"/>
    </source>
</evidence>
<comment type="function">
    <text evidence="6">This protein is an auxiliary protein of DNA polymerase delta and is involved in the control of eukaryotic DNA replication by increasing the polymerase's processivity during elongation of the leading strand.</text>
</comment>
<dbReference type="GO" id="GO:0043626">
    <property type="term" value="C:PCNA complex"/>
    <property type="evidence" value="ECO:0007669"/>
    <property type="project" value="TreeGrafter"/>
</dbReference>
<dbReference type="Pfam" id="PF02747">
    <property type="entry name" value="PCNA_C"/>
    <property type="match status" value="1"/>
</dbReference>